<dbReference type="EMBL" id="CP017717">
    <property type="protein sequence ID" value="AQZ68145.1"/>
    <property type="molecule type" value="Genomic_DNA"/>
</dbReference>
<feature type="region of interest" description="Disordered" evidence="1">
    <location>
        <begin position="179"/>
        <end position="285"/>
    </location>
</feature>
<dbReference type="KEGG" id="noa:BKM31_47750"/>
<evidence type="ECO:0000313" key="3">
    <source>
        <dbReference type="EMBL" id="AQZ68145.1"/>
    </source>
</evidence>
<feature type="compositionally biased region" description="Gly residues" evidence="1">
    <location>
        <begin position="229"/>
        <end position="239"/>
    </location>
</feature>
<organism evidence="3 4">
    <name type="scientific">[Actinomadura] parvosata subsp. kistnae</name>
    <dbReference type="NCBI Taxonomy" id="1909395"/>
    <lineage>
        <taxon>Bacteria</taxon>
        <taxon>Bacillati</taxon>
        <taxon>Actinomycetota</taxon>
        <taxon>Actinomycetes</taxon>
        <taxon>Streptosporangiales</taxon>
        <taxon>Streptosporangiaceae</taxon>
        <taxon>Nonomuraea</taxon>
    </lineage>
</organism>
<feature type="domain" description="Outer membrane channel protein CpnT-like N-terminal" evidence="2">
    <location>
        <begin position="19"/>
        <end position="138"/>
    </location>
</feature>
<sequence length="304" mass="31549">MGLMLSPELDGFLSLLGMPWPNIDEDEIRKDATAWRVVQAGSEPVGAEADASVRRTQQVYHGDSATVLAQHWSSVGGDGGHIAQAAAAARVAPLALDGTANVVSAVKVAVGTQAAAGLTSVMQALVFGGAVGATAATARMYLVRHAMAKAMREGSEGTAKVLAPALSRKVTDPMRRILDTLRRPGGPGGTPALAGAGGRIPVRPAGLRTPAGPRSVQDGMAAMGRRKGNAGGGGGGGRGFNSRHAEQRKEQRDISQGEIDETLSKGSKKPGKNPGTSEYQKDDVVVIRSDTNFKIVTVFRRNKK</sequence>
<accession>A0A1V0AD69</accession>
<dbReference type="AlphaFoldDB" id="A0A1V0AD69"/>
<dbReference type="STRING" id="1909395.BKM31_47750"/>
<proteinExistence type="predicted"/>
<dbReference type="InterPro" id="IPR057746">
    <property type="entry name" value="CpnT-like_N"/>
</dbReference>
<evidence type="ECO:0000313" key="4">
    <source>
        <dbReference type="Proteomes" id="UP000190797"/>
    </source>
</evidence>
<keyword evidence="4" id="KW-1185">Reference proteome</keyword>
<name>A0A1V0AD69_9ACTN</name>
<feature type="compositionally biased region" description="Basic and acidic residues" evidence="1">
    <location>
        <begin position="243"/>
        <end position="255"/>
    </location>
</feature>
<protein>
    <recommendedName>
        <fullName evidence="2">Outer membrane channel protein CpnT-like N-terminal domain-containing protein</fullName>
    </recommendedName>
</protein>
<evidence type="ECO:0000259" key="2">
    <source>
        <dbReference type="Pfam" id="PF25547"/>
    </source>
</evidence>
<evidence type="ECO:0000256" key="1">
    <source>
        <dbReference type="SAM" id="MobiDB-lite"/>
    </source>
</evidence>
<dbReference type="Proteomes" id="UP000190797">
    <property type="component" value="Chromosome"/>
</dbReference>
<reference evidence="4" key="1">
    <citation type="journal article" date="2017" name="Med. Chem. Commun.">
        <title>Nonomuraea sp. ATCC 55076 harbours the largest actinomycete chromosome to date and the kistamicin biosynthetic gene cluster.</title>
        <authorList>
            <person name="Nazari B."/>
            <person name="Forneris C.C."/>
            <person name="Gibson M.I."/>
            <person name="Moon K."/>
            <person name="Schramma K.R."/>
            <person name="Seyedsayamdost M.R."/>
        </authorList>
    </citation>
    <scope>NUCLEOTIDE SEQUENCE [LARGE SCALE GENOMIC DNA]</scope>
    <source>
        <strain evidence="4">ATCC 55076</strain>
    </source>
</reference>
<gene>
    <name evidence="3" type="ORF">BKM31_47750</name>
</gene>
<dbReference type="Pfam" id="PF25547">
    <property type="entry name" value="WXG100_2"/>
    <property type="match status" value="1"/>
</dbReference>